<protein>
    <submittedName>
        <fullName evidence="1">Uncharacterized protein</fullName>
    </submittedName>
</protein>
<dbReference type="EMBL" id="JAROKS010000012">
    <property type="protein sequence ID" value="KAK1798064.1"/>
    <property type="molecule type" value="Genomic_DNA"/>
</dbReference>
<evidence type="ECO:0000313" key="2">
    <source>
        <dbReference type="Proteomes" id="UP001239994"/>
    </source>
</evidence>
<dbReference type="Proteomes" id="UP001239994">
    <property type="component" value="Unassembled WGS sequence"/>
</dbReference>
<keyword evidence="2" id="KW-1185">Reference proteome</keyword>
<dbReference type="AlphaFoldDB" id="A0AAD9DYW7"/>
<evidence type="ECO:0000313" key="1">
    <source>
        <dbReference type="EMBL" id="KAK1798064.1"/>
    </source>
</evidence>
<reference evidence="1" key="1">
    <citation type="submission" date="2023-03" db="EMBL/GenBank/DDBJ databases">
        <title>Electrophorus voltai genome.</title>
        <authorList>
            <person name="Bian C."/>
        </authorList>
    </citation>
    <scope>NUCLEOTIDE SEQUENCE</scope>
    <source>
        <strain evidence="1">CB-2022</strain>
        <tissue evidence="1">Muscle</tissue>
    </source>
</reference>
<sequence length="167" mass="19261">MKQIRYRLSLLHQQSTVGDAWKQVDRRNTAALGLWECADSFGIRDSEPSVFLFRTQMFQPLSHHPRGHSCPSLDSLQFAYHPNRSPPPFIWALPIRTKRTHVKMLLVDFSLAVNTFIPQCLIEKLGLLGLNTSLCNWILDFVTGHPSLDWEQPLQYHHIEHWGPPGL</sequence>
<accession>A0AAD9DYW7</accession>
<gene>
    <name evidence="1" type="ORF">P4O66_000566</name>
</gene>
<name>A0AAD9DYW7_9TELE</name>
<proteinExistence type="predicted"/>
<comment type="caution">
    <text evidence="1">The sequence shown here is derived from an EMBL/GenBank/DDBJ whole genome shotgun (WGS) entry which is preliminary data.</text>
</comment>
<organism evidence="1 2">
    <name type="scientific">Electrophorus voltai</name>
    <dbReference type="NCBI Taxonomy" id="2609070"/>
    <lineage>
        <taxon>Eukaryota</taxon>
        <taxon>Metazoa</taxon>
        <taxon>Chordata</taxon>
        <taxon>Craniata</taxon>
        <taxon>Vertebrata</taxon>
        <taxon>Euteleostomi</taxon>
        <taxon>Actinopterygii</taxon>
        <taxon>Neopterygii</taxon>
        <taxon>Teleostei</taxon>
        <taxon>Ostariophysi</taxon>
        <taxon>Gymnotiformes</taxon>
        <taxon>Gymnotoidei</taxon>
        <taxon>Gymnotidae</taxon>
        <taxon>Electrophorus</taxon>
    </lineage>
</organism>